<evidence type="ECO:0000313" key="8">
    <source>
        <dbReference type="Proteomes" id="UP000652761"/>
    </source>
</evidence>
<dbReference type="PANTHER" id="PTHR31818">
    <property type="entry name" value="O-FUCOSYLTRANSFERASE 16"/>
    <property type="match status" value="1"/>
</dbReference>
<evidence type="ECO:0000256" key="4">
    <source>
        <dbReference type="ARBA" id="ARBA00023253"/>
    </source>
</evidence>
<keyword evidence="4" id="KW-0294">Fucose metabolism</keyword>
<name>A0A843V3U2_COLES</name>
<sequence>LAVCVARGGVVIDLYHQQLCCVSLGSLRPFSLSPSSASQPSIPWASHRPSPGCPAIPGVALPMDLVTGWGLRHLDVSPRDGPRQQKGLWIARISPWWWRRQRASSSASKKSSRPGNRLLAAARNPRLLLFFLCFFAFLWTLPDEKLGFRLDHLLPFSLIPCSPCDQQVVAFPTPRAAQAWSGGGGEDGEEDDFWKQPDGMGYRPCLDFSFKYKEATKVIKKDRRKYLMVVVSGGLNQLRNQIIDAVVIARILDAALVVPILQVNTLEVSIHYANKPDAPLFVKDDHRFRIKDAIGSHILWFRDYVLVDEAKRTIFSGQRNYNKVYPARYAREPCTKTYDI</sequence>
<keyword evidence="2" id="KW-0328">Glycosyltransferase</keyword>
<dbReference type="InterPro" id="IPR019378">
    <property type="entry name" value="GDP-Fuc_O-FucTrfase"/>
</dbReference>
<feature type="non-terminal residue" evidence="7">
    <location>
        <position position="1"/>
    </location>
</feature>
<keyword evidence="3" id="KW-0808">Transferase</keyword>
<comment type="similarity">
    <text evidence="1">Belongs to the glycosyltransferase GT106 family.</text>
</comment>
<evidence type="ECO:0000256" key="6">
    <source>
        <dbReference type="ARBA" id="ARBA00030350"/>
    </source>
</evidence>
<organism evidence="7 8">
    <name type="scientific">Colocasia esculenta</name>
    <name type="common">Wild taro</name>
    <name type="synonym">Arum esculentum</name>
    <dbReference type="NCBI Taxonomy" id="4460"/>
    <lineage>
        <taxon>Eukaryota</taxon>
        <taxon>Viridiplantae</taxon>
        <taxon>Streptophyta</taxon>
        <taxon>Embryophyta</taxon>
        <taxon>Tracheophyta</taxon>
        <taxon>Spermatophyta</taxon>
        <taxon>Magnoliopsida</taxon>
        <taxon>Liliopsida</taxon>
        <taxon>Araceae</taxon>
        <taxon>Aroideae</taxon>
        <taxon>Colocasieae</taxon>
        <taxon>Colocasia</taxon>
    </lineage>
</organism>
<gene>
    <name evidence="7" type="ORF">Taro_021916</name>
</gene>
<dbReference type="GO" id="GO:0006004">
    <property type="term" value="P:fucose metabolic process"/>
    <property type="evidence" value="ECO:0007669"/>
    <property type="project" value="UniProtKB-KW"/>
</dbReference>
<dbReference type="Proteomes" id="UP000652761">
    <property type="component" value="Unassembled WGS sequence"/>
</dbReference>
<evidence type="ECO:0000256" key="1">
    <source>
        <dbReference type="ARBA" id="ARBA00007737"/>
    </source>
</evidence>
<comment type="caution">
    <text evidence="7">The sequence shown here is derived from an EMBL/GenBank/DDBJ whole genome shotgun (WGS) entry which is preliminary data.</text>
</comment>
<dbReference type="PANTHER" id="PTHR31818:SF1">
    <property type="entry name" value="O-FUCOSYLTRANSFERASE 16"/>
    <property type="match status" value="1"/>
</dbReference>
<dbReference type="EMBL" id="NMUH01001140">
    <property type="protein sequence ID" value="MQL89347.1"/>
    <property type="molecule type" value="Genomic_DNA"/>
</dbReference>
<dbReference type="GO" id="GO:0016757">
    <property type="term" value="F:glycosyltransferase activity"/>
    <property type="evidence" value="ECO:0007669"/>
    <property type="project" value="UniProtKB-KW"/>
</dbReference>
<evidence type="ECO:0000256" key="3">
    <source>
        <dbReference type="ARBA" id="ARBA00022679"/>
    </source>
</evidence>
<evidence type="ECO:0000256" key="2">
    <source>
        <dbReference type="ARBA" id="ARBA00022676"/>
    </source>
</evidence>
<dbReference type="OrthoDB" id="913933at2759"/>
<dbReference type="Pfam" id="PF10250">
    <property type="entry name" value="O-FucT"/>
    <property type="match status" value="1"/>
</dbReference>
<dbReference type="AlphaFoldDB" id="A0A843V3U2"/>
<feature type="non-terminal residue" evidence="7">
    <location>
        <position position="340"/>
    </location>
</feature>
<reference evidence="7" key="1">
    <citation type="submission" date="2017-07" db="EMBL/GenBank/DDBJ databases">
        <title>Taro Niue Genome Assembly and Annotation.</title>
        <authorList>
            <person name="Atibalentja N."/>
            <person name="Keating K."/>
            <person name="Fields C.J."/>
        </authorList>
    </citation>
    <scope>NUCLEOTIDE SEQUENCE</scope>
    <source>
        <strain evidence="7">Niue_2</strain>
        <tissue evidence="7">Leaf</tissue>
    </source>
</reference>
<protein>
    <recommendedName>
        <fullName evidence="6">O-fucosyltransferase family protein</fullName>
    </recommendedName>
</protein>
<evidence type="ECO:0000256" key="5">
    <source>
        <dbReference type="ARBA" id="ARBA00023277"/>
    </source>
</evidence>
<evidence type="ECO:0000313" key="7">
    <source>
        <dbReference type="EMBL" id="MQL89347.1"/>
    </source>
</evidence>
<proteinExistence type="inferred from homology"/>
<keyword evidence="5" id="KW-0119">Carbohydrate metabolism</keyword>
<accession>A0A843V3U2</accession>
<keyword evidence="8" id="KW-1185">Reference proteome</keyword>